<reference evidence="13" key="1">
    <citation type="submission" date="2021-02" db="EMBL/GenBank/DDBJ databases">
        <authorList>
            <person name="Dougan E. K."/>
            <person name="Rhodes N."/>
            <person name="Thang M."/>
            <person name="Chan C."/>
        </authorList>
    </citation>
    <scope>NUCLEOTIDE SEQUENCE</scope>
</reference>
<keyword evidence="14" id="KW-1185">Reference proteome</keyword>
<dbReference type="InterPro" id="IPR000644">
    <property type="entry name" value="CBS_dom"/>
</dbReference>
<evidence type="ECO:0000256" key="2">
    <source>
        <dbReference type="ARBA" id="ARBA00022692"/>
    </source>
</evidence>
<evidence type="ECO:0000313" key="13">
    <source>
        <dbReference type="EMBL" id="CAE7655486.1"/>
    </source>
</evidence>
<dbReference type="InterPro" id="IPR044751">
    <property type="entry name" value="Ion_transp-like_CBS"/>
</dbReference>
<evidence type="ECO:0000256" key="1">
    <source>
        <dbReference type="ARBA" id="ARBA00004141"/>
    </source>
</evidence>
<dbReference type="PANTHER" id="PTHR22777">
    <property type="entry name" value="HEMOLYSIN-RELATED"/>
    <property type="match status" value="1"/>
</dbReference>
<dbReference type="EMBL" id="CAJNIZ010043251">
    <property type="protein sequence ID" value="CAE7655486.1"/>
    <property type="molecule type" value="Genomic_DNA"/>
</dbReference>
<dbReference type="CDD" id="cd04590">
    <property type="entry name" value="CBS_pair_CorC_HlyC_assoc"/>
    <property type="match status" value="1"/>
</dbReference>
<keyword evidence="5 7" id="KW-0129">CBS domain</keyword>
<dbReference type="PANTHER" id="PTHR22777:SF17">
    <property type="entry name" value="UPF0053 PROTEIN SLL0260"/>
    <property type="match status" value="1"/>
</dbReference>
<dbReference type="PROSITE" id="PS51846">
    <property type="entry name" value="CNNM"/>
    <property type="match status" value="1"/>
</dbReference>
<evidence type="ECO:0000256" key="8">
    <source>
        <dbReference type="PROSITE-ProRule" id="PRU01193"/>
    </source>
</evidence>
<dbReference type="AlphaFoldDB" id="A0A812W3Y5"/>
<keyword evidence="3" id="KW-0677">Repeat</keyword>
<dbReference type="Pfam" id="PF03471">
    <property type="entry name" value="CorC_HlyC"/>
    <property type="match status" value="1"/>
</dbReference>
<evidence type="ECO:0000256" key="10">
    <source>
        <dbReference type="SAM" id="MobiDB-lite"/>
    </source>
</evidence>
<dbReference type="InterPro" id="IPR036318">
    <property type="entry name" value="FAD-bd_PCMH-like_sf"/>
</dbReference>
<dbReference type="InterPro" id="IPR005170">
    <property type="entry name" value="Transptr-assoc_dom"/>
</dbReference>
<comment type="subcellular location">
    <subcellularLocation>
        <location evidence="1">Membrane</location>
        <topology evidence="1">Multi-pass membrane protein</topology>
    </subcellularLocation>
</comment>
<keyword evidence="2 8" id="KW-0812">Transmembrane</keyword>
<dbReference type="OrthoDB" id="5353557at2759"/>
<dbReference type="GO" id="GO:0050660">
    <property type="term" value="F:flavin adenine dinucleotide binding"/>
    <property type="evidence" value="ECO:0007669"/>
    <property type="project" value="InterPro"/>
</dbReference>
<dbReference type="InterPro" id="IPR046342">
    <property type="entry name" value="CBS_dom_sf"/>
</dbReference>
<sequence length="727" mass="80294">MLACWCWLQQIPRFELPGGFALLAFYRIHKWGSAVGRLDTFAERARAYHGVCGSLAADLAFSSIAFFAFAVCAGTETAITTLWPWKVREYAQREYEKAEQKVREMREGGGPQINTKAQLGKWTALREDIQRFMQTILIGATLAGVVSTAFITEICGQLFGPRGLGIATVSVTLVQLTLGEILPKSMAVSNPYNFAQATLPIFYRISTVVYPVSKVLNEAVSLLLRMCGVFVDTKKTPYVSEEELDLVFRSAMQSGIVDAEEGEMIRSVRNLDSKRIKEIMTPLIDMICIESAEPISKLHNVIKETQFSRIPVYDMRFDNIIGVVSMKTLLKNANCLEDFVSDNTKKVQEICDIPETMSLISALRLLKERTLAICVDQGLAKTDRGWFRMSSRIVDMLRLQRLLDMRKTIKKDAVTGISAWHDEVRQIVGEIYDPDEEKDRVEKQQNRAKIQQIGPDHFSMSGLAEKGEVEEAFGIKMPEGDYNSIGGFMCMSIDRIPAIGEAATVETAAERIRFEISSVDDRRVLQVEAFRTSKEAEEEMEEEEKEEEQEKNQVIFVELELAEQLADDLALKEEAEEELLSLDVPSLPANSVTAAKSLVEAQVEIVDPPEGESLLDMEASVETVETVGTGQANKGLEQAVKAKAMAPDTKRSVAAKDEADAADAADASQPGRDTAEPVEAKETKDPILDGKAVNPDAGAQRGVQLPKDAPPAKTQEGSVEGLGADES</sequence>
<dbReference type="SUPFAM" id="SSF56176">
    <property type="entry name" value="FAD-binding/transporter-associated domain-like"/>
    <property type="match status" value="1"/>
</dbReference>
<evidence type="ECO:0000256" key="9">
    <source>
        <dbReference type="SAM" id="Coils"/>
    </source>
</evidence>
<evidence type="ECO:0000256" key="5">
    <source>
        <dbReference type="ARBA" id="ARBA00023122"/>
    </source>
</evidence>
<feature type="domain" description="CBS" evidence="11">
    <location>
        <begin position="280"/>
        <end position="339"/>
    </location>
</feature>
<dbReference type="InterPro" id="IPR016169">
    <property type="entry name" value="FAD-bd_PCMH_sub2"/>
</dbReference>
<evidence type="ECO:0000256" key="7">
    <source>
        <dbReference type="PROSITE-ProRule" id="PRU00703"/>
    </source>
</evidence>
<feature type="domain" description="CNNM transmembrane" evidence="12">
    <location>
        <begin position="51"/>
        <end position="261"/>
    </location>
</feature>
<dbReference type="Pfam" id="PF00571">
    <property type="entry name" value="CBS"/>
    <property type="match status" value="1"/>
</dbReference>
<evidence type="ECO:0000256" key="6">
    <source>
        <dbReference type="ARBA" id="ARBA00023136"/>
    </source>
</evidence>
<dbReference type="Gene3D" id="3.10.580.10">
    <property type="entry name" value="CBS-domain"/>
    <property type="match status" value="1"/>
</dbReference>
<evidence type="ECO:0000259" key="12">
    <source>
        <dbReference type="PROSITE" id="PS51846"/>
    </source>
</evidence>
<evidence type="ECO:0000259" key="11">
    <source>
        <dbReference type="PROSITE" id="PS51371"/>
    </source>
</evidence>
<name>A0A812W3Y5_SYMPI</name>
<feature type="region of interest" description="Disordered" evidence="10">
    <location>
        <begin position="628"/>
        <end position="727"/>
    </location>
</feature>
<dbReference type="SMART" id="SM01091">
    <property type="entry name" value="CorC_HlyC"/>
    <property type="match status" value="1"/>
</dbReference>
<comment type="caution">
    <text evidence="13">The sequence shown here is derived from an EMBL/GenBank/DDBJ whole genome shotgun (WGS) entry which is preliminary data.</text>
</comment>
<gene>
    <name evidence="13" type="primary">CBSDUFCH2</name>
    <name evidence="13" type="ORF">SPIL2461_LOCUS17602</name>
</gene>
<feature type="compositionally biased region" description="Basic and acidic residues" evidence="10">
    <location>
        <begin position="673"/>
        <end position="688"/>
    </location>
</feature>
<keyword evidence="9" id="KW-0175">Coiled coil</keyword>
<dbReference type="Pfam" id="PF01595">
    <property type="entry name" value="CNNM"/>
    <property type="match status" value="1"/>
</dbReference>
<dbReference type="GO" id="GO:0016020">
    <property type="term" value="C:membrane"/>
    <property type="evidence" value="ECO:0007669"/>
    <property type="project" value="UniProtKB-SubCell"/>
</dbReference>
<proteinExistence type="predicted"/>
<feature type="coiled-coil region" evidence="9">
    <location>
        <begin position="526"/>
        <end position="560"/>
    </location>
</feature>
<keyword evidence="4 8" id="KW-1133">Transmembrane helix</keyword>
<dbReference type="Proteomes" id="UP000649617">
    <property type="component" value="Unassembled WGS sequence"/>
</dbReference>
<organism evidence="13 14">
    <name type="scientific">Symbiodinium pilosum</name>
    <name type="common">Dinoflagellate</name>
    <dbReference type="NCBI Taxonomy" id="2952"/>
    <lineage>
        <taxon>Eukaryota</taxon>
        <taxon>Sar</taxon>
        <taxon>Alveolata</taxon>
        <taxon>Dinophyceae</taxon>
        <taxon>Suessiales</taxon>
        <taxon>Symbiodiniaceae</taxon>
        <taxon>Symbiodinium</taxon>
    </lineage>
</organism>
<dbReference type="SUPFAM" id="SSF54631">
    <property type="entry name" value="CBS-domain pair"/>
    <property type="match status" value="1"/>
</dbReference>
<dbReference type="Gene3D" id="3.30.465.10">
    <property type="match status" value="1"/>
</dbReference>
<evidence type="ECO:0000256" key="4">
    <source>
        <dbReference type="ARBA" id="ARBA00022989"/>
    </source>
</evidence>
<evidence type="ECO:0000256" key="3">
    <source>
        <dbReference type="ARBA" id="ARBA00022737"/>
    </source>
</evidence>
<protein>
    <submittedName>
        <fullName evidence="13">CBSDUFCH2 protein</fullName>
    </submittedName>
</protein>
<feature type="compositionally biased region" description="Basic and acidic residues" evidence="10">
    <location>
        <begin position="648"/>
        <end position="659"/>
    </location>
</feature>
<dbReference type="InterPro" id="IPR002550">
    <property type="entry name" value="CNNM"/>
</dbReference>
<keyword evidence="6 8" id="KW-0472">Membrane</keyword>
<accession>A0A812W3Y5</accession>
<dbReference type="PROSITE" id="PS51371">
    <property type="entry name" value="CBS"/>
    <property type="match status" value="1"/>
</dbReference>
<evidence type="ECO:0000313" key="14">
    <source>
        <dbReference type="Proteomes" id="UP000649617"/>
    </source>
</evidence>